<dbReference type="Gene3D" id="3.40.190.290">
    <property type="match status" value="1"/>
</dbReference>
<reference evidence="6" key="1">
    <citation type="submission" date="2018-02" db="EMBL/GenBank/DDBJ databases">
        <authorList>
            <person name="Kim S.-K."/>
            <person name="Jung H.-I."/>
            <person name="Lee S.-W."/>
        </authorList>
    </citation>
    <scope>NUCLEOTIDE SEQUENCE</scope>
    <source>
        <strain evidence="6">SK3146</strain>
    </source>
</reference>
<dbReference type="PRINTS" id="PR00039">
    <property type="entry name" value="HTHLYSR"/>
</dbReference>
<keyword evidence="4" id="KW-0804">Transcription</keyword>
<dbReference type="Proteomes" id="UP001057134">
    <property type="component" value="Chromosome"/>
</dbReference>
<evidence type="ECO:0000256" key="2">
    <source>
        <dbReference type="ARBA" id="ARBA00023015"/>
    </source>
</evidence>
<evidence type="ECO:0000259" key="5">
    <source>
        <dbReference type="PROSITE" id="PS50931"/>
    </source>
</evidence>
<comment type="similarity">
    <text evidence="1">Belongs to the LysR transcriptional regulatory family.</text>
</comment>
<keyword evidence="2" id="KW-0805">Transcription regulation</keyword>
<evidence type="ECO:0000256" key="3">
    <source>
        <dbReference type="ARBA" id="ARBA00023125"/>
    </source>
</evidence>
<dbReference type="Pfam" id="PF00126">
    <property type="entry name" value="HTH_1"/>
    <property type="match status" value="1"/>
</dbReference>
<evidence type="ECO:0000313" key="7">
    <source>
        <dbReference type="Proteomes" id="UP001057134"/>
    </source>
</evidence>
<evidence type="ECO:0000313" key="6">
    <source>
        <dbReference type="EMBL" id="UQZ83836.1"/>
    </source>
</evidence>
<accession>A0ABY4RN12</accession>
<name>A0ABY4RN12_9BACL</name>
<dbReference type="EMBL" id="CP027059">
    <property type="protein sequence ID" value="UQZ83836.1"/>
    <property type="molecule type" value="Genomic_DNA"/>
</dbReference>
<dbReference type="RefSeq" id="WP_249865818.1">
    <property type="nucleotide sequence ID" value="NZ_CP027059.1"/>
</dbReference>
<keyword evidence="7" id="KW-1185">Reference proteome</keyword>
<gene>
    <name evidence="6" type="primary">gltC_3</name>
    <name evidence="6" type="ORF">SK3146_03043</name>
</gene>
<dbReference type="InterPro" id="IPR005119">
    <property type="entry name" value="LysR_subst-bd"/>
</dbReference>
<dbReference type="Gene3D" id="1.10.10.10">
    <property type="entry name" value="Winged helix-like DNA-binding domain superfamily/Winged helix DNA-binding domain"/>
    <property type="match status" value="1"/>
</dbReference>
<dbReference type="PANTHER" id="PTHR30419">
    <property type="entry name" value="HTH-TYPE TRANSCRIPTIONAL REGULATOR YBHD"/>
    <property type="match status" value="1"/>
</dbReference>
<dbReference type="CDD" id="cd08434">
    <property type="entry name" value="PBP2_GltC_like"/>
    <property type="match status" value="1"/>
</dbReference>
<feature type="domain" description="HTH lysR-type" evidence="5">
    <location>
        <begin position="1"/>
        <end position="58"/>
    </location>
</feature>
<dbReference type="SUPFAM" id="SSF53850">
    <property type="entry name" value="Periplasmic binding protein-like II"/>
    <property type="match status" value="1"/>
</dbReference>
<protein>
    <submittedName>
        <fullName evidence="6">HTH-type transcriptional regulator GltC</fullName>
    </submittedName>
</protein>
<organism evidence="6 7">
    <name type="scientific">Paenibacillus konkukensis</name>
    <dbReference type="NCBI Taxonomy" id="2020716"/>
    <lineage>
        <taxon>Bacteria</taxon>
        <taxon>Bacillati</taxon>
        <taxon>Bacillota</taxon>
        <taxon>Bacilli</taxon>
        <taxon>Bacillales</taxon>
        <taxon>Paenibacillaceae</taxon>
        <taxon>Paenibacillus</taxon>
    </lineage>
</organism>
<evidence type="ECO:0000256" key="1">
    <source>
        <dbReference type="ARBA" id="ARBA00009437"/>
    </source>
</evidence>
<dbReference type="InterPro" id="IPR050950">
    <property type="entry name" value="HTH-type_LysR_regulators"/>
</dbReference>
<proteinExistence type="inferred from homology"/>
<evidence type="ECO:0000256" key="4">
    <source>
        <dbReference type="ARBA" id="ARBA00023163"/>
    </source>
</evidence>
<dbReference type="PROSITE" id="PS50931">
    <property type="entry name" value="HTH_LYSR"/>
    <property type="match status" value="1"/>
</dbReference>
<dbReference type="InterPro" id="IPR036390">
    <property type="entry name" value="WH_DNA-bd_sf"/>
</dbReference>
<dbReference type="InterPro" id="IPR000847">
    <property type="entry name" value="LysR_HTH_N"/>
</dbReference>
<sequence length="294" mass="33022">MEWQQLEYFRAVAKTEHFTKAAEQLAISQPALSRSITKLEEELGVALFDRIGRSVQLNRYGKLFLRRVDRALQEIQDGADELRQMKDPYTGTISLAFLMTFGLSVLPEVISSFNRRYPQVEFALYQNPTTSIIEQLVQSEVDLCIVGPLDSMKGIAWHKLIEEELFVYVPAAHRLAAAEAVALSELADEPFIGFKRGYGMRTLTDRFCAQSGFEPSIRFEGDDVATVAGLVSSGLGVTLIPSFSGIDPGKIRRLRVSQPQCRREIGLAWMKDRTLSSAAELFRSFIMEEFASSH</sequence>
<dbReference type="Pfam" id="PF03466">
    <property type="entry name" value="LysR_substrate"/>
    <property type="match status" value="1"/>
</dbReference>
<reference evidence="6" key="2">
    <citation type="journal article" date="2021" name="J Anim Sci Technol">
        <title>Complete genome sequence of Paenibacillus konkukensis sp. nov. SK3146 as a potential probiotic strain.</title>
        <authorList>
            <person name="Jung H.I."/>
            <person name="Park S."/>
            <person name="Niu K.M."/>
            <person name="Lee S.W."/>
            <person name="Kothari D."/>
            <person name="Yi K.J."/>
            <person name="Kim S.K."/>
        </authorList>
    </citation>
    <scope>NUCLEOTIDE SEQUENCE</scope>
    <source>
        <strain evidence="6">SK3146</strain>
    </source>
</reference>
<dbReference type="SUPFAM" id="SSF46785">
    <property type="entry name" value="Winged helix' DNA-binding domain"/>
    <property type="match status" value="1"/>
</dbReference>
<dbReference type="PANTHER" id="PTHR30419:SF28">
    <property type="entry name" value="HTH-TYPE TRANSCRIPTIONAL REGULATOR BSDA"/>
    <property type="match status" value="1"/>
</dbReference>
<dbReference type="InterPro" id="IPR036388">
    <property type="entry name" value="WH-like_DNA-bd_sf"/>
</dbReference>
<keyword evidence="3" id="KW-0238">DNA-binding</keyword>